<comment type="caution">
    <text evidence="14">The sequence shown here is derived from an EMBL/GenBank/DDBJ whole genome shotgun (WGS) entry which is preliminary data.</text>
</comment>
<dbReference type="Gene3D" id="1.10.8.870">
    <property type="entry name" value="Alpha-glycerophosphate oxidase, cap domain"/>
    <property type="match status" value="1"/>
</dbReference>
<feature type="compositionally biased region" description="Basic and acidic residues" evidence="11">
    <location>
        <begin position="387"/>
        <end position="408"/>
    </location>
</feature>
<dbReference type="GO" id="GO:0004369">
    <property type="term" value="F:glycerol-3-phosphate oxidase activity"/>
    <property type="evidence" value="ECO:0007669"/>
    <property type="project" value="UniProtKB-EC"/>
</dbReference>
<accession>A0A328KPR6</accession>
<dbReference type="AlphaFoldDB" id="A0A328KPR6"/>
<evidence type="ECO:0000259" key="13">
    <source>
        <dbReference type="Pfam" id="PF16901"/>
    </source>
</evidence>
<dbReference type="PROSITE" id="PS00977">
    <property type="entry name" value="FAD_G3PDH_1"/>
    <property type="match status" value="1"/>
</dbReference>
<evidence type="ECO:0000313" key="15">
    <source>
        <dbReference type="Proteomes" id="UP000249099"/>
    </source>
</evidence>
<evidence type="ECO:0000259" key="12">
    <source>
        <dbReference type="Pfam" id="PF01266"/>
    </source>
</evidence>
<dbReference type="InterPro" id="IPR036188">
    <property type="entry name" value="FAD/NAD-bd_sf"/>
</dbReference>
<proteinExistence type="inferred from homology"/>
<keyword evidence="6" id="KW-0319">Glycerol metabolism</keyword>
<evidence type="ECO:0000256" key="5">
    <source>
        <dbReference type="ARBA" id="ARBA00022630"/>
    </source>
</evidence>
<evidence type="ECO:0000256" key="1">
    <source>
        <dbReference type="ARBA" id="ARBA00001974"/>
    </source>
</evidence>
<evidence type="ECO:0000256" key="3">
    <source>
        <dbReference type="ARBA" id="ARBA00013104"/>
    </source>
</evidence>
<keyword evidence="7" id="KW-0274">FAD</keyword>
<dbReference type="InterPro" id="IPR000447">
    <property type="entry name" value="G3P_DH_FAD-dep"/>
</dbReference>
<dbReference type="Pfam" id="PF16901">
    <property type="entry name" value="DAO_C"/>
    <property type="match status" value="1"/>
</dbReference>
<dbReference type="GO" id="GO:0004368">
    <property type="term" value="F:glycerol-3-phosphate dehydrogenase (quinone) activity"/>
    <property type="evidence" value="ECO:0007669"/>
    <property type="project" value="InterPro"/>
</dbReference>
<sequence length="606" mass="67634">MSLSYTNRQEILSHLKNNEFDILIIGGGITGAGLALQSAASGLETGLIEMQDFSEGTSSRSTKLVHGGIRYLKQFDVEVVNDTVGERAVVQQIAPHIPKPDPMLIPLYDEEGSTFDPFKLKVAMNLYDSLAGIDNTTLANYSLSKEETLKRVPGLMSEGLLGGGNYLDFNNSDVRLVIENIKKAHEDGGTMASRVKAVDYLYNEEGNICGVRAEDILTGEQFDIAAKVVVNASGPWSDKVRNLGREKEESFYQMRPTKGVHLVVDKERLTVPQPIYFDTGLGDGRMVFVIPREDKTYFGTTDTDYTGDYTTPKITQEDVDYLLDVVNRRFPDAHITLDDVESSWAGLRPLISGNAGSDYNGGDSGKISDESFDNLVETVKQFINHDSSRDEVEEAVRSVEGQTSERDPSAVSRGSKLDVGENGLVTIAGGKITDYRKMAESTLEKTIEILERDYDKFFHKINSKTYPVSGGQLDPENVDREIERLIQRGIEKGLSPEDAAYLSNLYGSNAPQVFSLIDEVEPVEGLETKYLLSLHYALRNEMVISPVDFLVRRTNLMLFMRDKVDEVKEPLFAVMKEALGWSDEQEQAYRDELQETLDINDLKYLR</sequence>
<evidence type="ECO:0000256" key="4">
    <source>
        <dbReference type="ARBA" id="ARBA00021658"/>
    </source>
</evidence>
<dbReference type="RefSeq" id="WP_112789937.1">
    <property type="nucleotide sequence ID" value="NZ_CALUAQ010000005.1"/>
</dbReference>
<dbReference type="GO" id="GO:0046168">
    <property type="term" value="P:glycerol-3-phosphate catabolic process"/>
    <property type="evidence" value="ECO:0007669"/>
    <property type="project" value="TreeGrafter"/>
</dbReference>
<feature type="domain" description="Alpha-glycerophosphate oxidase C-terminal" evidence="13">
    <location>
        <begin position="464"/>
        <end position="585"/>
    </location>
</feature>
<evidence type="ECO:0000256" key="7">
    <source>
        <dbReference type="ARBA" id="ARBA00022827"/>
    </source>
</evidence>
<name>A0A328KPR6_9LACT</name>
<gene>
    <name evidence="14" type="ORF">B8A44_03465</name>
</gene>
<dbReference type="Proteomes" id="UP000249099">
    <property type="component" value="Unassembled WGS sequence"/>
</dbReference>
<dbReference type="SUPFAM" id="SSF51905">
    <property type="entry name" value="FAD/NAD(P)-binding domain"/>
    <property type="match status" value="1"/>
</dbReference>
<keyword evidence="5" id="KW-0285">Flavoprotein</keyword>
<evidence type="ECO:0000313" key="14">
    <source>
        <dbReference type="EMBL" id="RAN64138.1"/>
    </source>
</evidence>
<evidence type="ECO:0000256" key="2">
    <source>
        <dbReference type="ARBA" id="ARBA00007330"/>
    </source>
</evidence>
<comment type="similarity">
    <text evidence="2">Belongs to the FAD-dependent glycerol-3-phosphate dehydrogenase family.</text>
</comment>
<dbReference type="InterPro" id="IPR031656">
    <property type="entry name" value="DAO_C"/>
</dbReference>
<dbReference type="EC" id="1.1.3.21" evidence="3"/>
<protein>
    <recommendedName>
        <fullName evidence="4">Alpha-glycerophosphate oxidase</fullName>
        <ecNumber evidence="3">1.1.3.21</ecNumber>
    </recommendedName>
    <alternativeName>
        <fullName evidence="9">Glycerol-3-phosphate oxidase</fullName>
    </alternativeName>
</protein>
<feature type="region of interest" description="Disordered" evidence="11">
    <location>
        <begin position="387"/>
        <end position="415"/>
    </location>
</feature>
<dbReference type="SUPFAM" id="SSF54373">
    <property type="entry name" value="FAD-linked reductases, C-terminal domain"/>
    <property type="match status" value="1"/>
</dbReference>
<dbReference type="PANTHER" id="PTHR11985">
    <property type="entry name" value="GLYCEROL-3-PHOSPHATE DEHYDROGENASE"/>
    <property type="match status" value="1"/>
</dbReference>
<reference evidence="14 15" key="1">
    <citation type="submission" date="2017-03" db="EMBL/GenBank/DDBJ databases">
        <title>wgs assembly of Dolosigranulum pigrum KPL CDC strains.</title>
        <authorList>
            <person name="Brugger S.D."/>
            <person name="Pettigrew M."/>
            <person name="Kong Y."/>
            <person name="Lemon K.P."/>
        </authorList>
    </citation>
    <scope>NUCLEOTIDE SEQUENCE [LARGE SCALE GENOMIC DNA]</scope>
    <source>
        <strain evidence="14 15">KPL1931_CDC4294-98</strain>
    </source>
</reference>
<dbReference type="InterPro" id="IPR006076">
    <property type="entry name" value="FAD-dep_OxRdtase"/>
</dbReference>
<comment type="catalytic activity">
    <reaction evidence="10">
        <text>sn-glycerol 3-phosphate + O2 = dihydroxyacetone phosphate + H2O2</text>
        <dbReference type="Rhea" id="RHEA:18369"/>
        <dbReference type="ChEBI" id="CHEBI:15379"/>
        <dbReference type="ChEBI" id="CHEBI:16240"/>
        <dbReference type="ChEBI" id="CHEBI:57597"/>
        <dbReference type="ChEBI" id="CHEBI:57642"/>
        <dbReference type="EC" id="1.1.3.21"/>
    </reaction>
</comment>
<organism evidence="14 15">
    <name type="scientific">Dolosigranulum pigrum</name>
    <dbReference type="NCBI Taxonomy" id="29394"/>
    <lineage>
        <taxon>Bacteria</taxon>
        <taxon>Bacillati</taxon>
        <taxon>Bacillota</taxon>
        <taxon>Bacilli</taxon>
        <taxon>Lactobacillales</taxon>
        <taxon>Carnobacteriaceae</taxon>
        <taxon>Dolosigranulum</taxon>
    </lineage>
</organism>
<dbReference type="PRINTS" id="PR01001">
    <property type="entry name" value="FADG3PDH"/>
</dbReference>
<dbReference type="Pfam" id="PF01266">
    <property type="entry name" value="DAO"/>
    <property type="match status" value="1"/>
</dbReference>
<dbReference type="NCBIfam" id="NF033461">
    <property type="entry name" value="glycerol3P_ox_1"/>
    <property type="match status" value="1"/>
</dbReference>
<dbReference type="Gene3D" id="3.30.9.10">
    <property type="entry name" value="D-Amino Acid Oxidase, subunit A, domain 2"/>
    <property type="match status" value="1"/>
</dbReference>
<evidence type="ECO:0000256" key="11">
    <source>
        <dbReference type="SAM" id="MobiDB-lite"/>
    </source>
</evidence>
<comment type="cofactor">
    <cofactor evidence="1">
        <name>FAD</name>
        <dbReference type="ChEBI" id="CHEBI:57692"/>
    </cofactor>
</comment>
<dbReference type="Gene3D" id="3.50.50.60">
    <property type="entry name" value="FAD/NAD(P)-binding domain"/>
    <property type="match status" value="2"/>
</dbReference>
<evidence type="ECO:0000256" key="9">
    <source>
        <dbReference type="ARBA" id="ARBA00032349"/>
    </source>
</evidence>
<keyword evidence="8" id="KW-0560">Oxidoreductase</keyword>
<evidence type="ECO:0000256" key="10">
    <source>
        <dbReference type="ARBA" id="ARBA00049503"/>
    </source>
</evidence>
<dbReference type="PANTHER" id="PTHR11985:SF35">
    <property type="entry name" value="ANAEROBIC GLYCEROL-3-PHOSPHATE DEHYDROGENASE SUBUNIT A"/>
    <property type="match status" value="1"/>
</dbReference>
<dbReference type="GO" id="GO:0006071">
    <property type="term" value="P:glycerol metabolic process"/>
    <property type="evidence" value="ECO:0007669"/>
    <property type="project" value="UniProtKB-KW"/>
</dbReference>
<feature type="domain" description="FAD dependent oxidoreductase" evidence="12">
    <location>
        <begin position="21"/>
        <end position="352"/>
    </location>
</feature>
<evidence type="ECO:0000256" key="6">
    <source>
        <dbReference type="ARBA" id="ARBA00022798"/>
    </source>
</evidence>
<evidence type="ECO:0000256" key="8">
    <source>
        <dbReference type="ARBA" id="ARBA00023002"/>
    </source>
</evidence>
<dbReference type="EMBL" id="NAQV01000009">
    <property type="protein sequence ID" value="RAN64138.1"/>
    <property type="molecule type" value="Genomic_DNA"/>
</dbReference>
<dbReference type="InterPro" id="IPR038299">
    <property type="entry name" value="DAO_C_sf"/>
</dbReference>